<dbReference type="AlphaFoldDB" id="A0A657LPQ8"/>
<gene>
    <name evidence="1" type="ORF">AX760_20115</name>
</gene>
<reference evidence="1 2" key="1">
    <citation type="submission" date="2016-02" db="EMBL/GenBank/DDBJ databases">
        <title>Genome sequencing of a beta-galactosidase producing bacteria Rhizobium sp. 59.</title>
        <authorList>
            <person name="Wang D."/>
            <person name="Kot W."/>
            <person name="Qin Y."/>
            <person name="Hansen L."/>
            <person name="Naqvi K."/>
            <person name="Rensing C."/>
        </authorList>
    </citation>
    <scope>NUCLEOTIDE SEQUENCE [LARGE SCALE GENOMIC DNA]</scope>
    <source>
        <strain evidence="1 2">59</strain>
    </source>
</reference>
<evidence type="ECO:0000313" key="1">
    <source>
        <dbReference type="EMBL" id="OJF94429.1"/>
    </source>
</evidence>
<accession>A0A657LPQ8</accession>
<comment type="caution">
    <text evidence="1">The sequence shown here is derived from an EMBL/GenBank/DDBJ whole genome shotgun (WGS) entry which is preliminary data.</text>
</comment>
<dbReference type="Proteomes" id="UP000182661">
    <property type="component" value="Unassembled WGS sequence"/>
</dbReference>
<sequence length="97" mass="11522">MFDFKEGRPFEPDFVLFLRRADNGQTSIMQIFIEPKGDHLRQQDQWKEDFLLQIGQVARLETVFQGRDYTVYGLPFFNEGTSMRKPFAAAFEHLRKM</sequence>
<name>A0A657LPQ8_9HYPH</name>
<organism evidence="1 2">
    <name type="scientific">Pararhizobium antarcticum</name>
    <dbReference type="NCBI Taxonomy" id="1798805"/>
    <lineage>
        <taxon>Bacteria</taxon>
        <taxon>Pseudomonadati</taxon>
        <taxon>Pseudomonadota</taxon>
        <taxon>Alphaproteobacteria</taxon>
        <taxon>Hyphomicrobiales</taxon>
        <taxon>Rhizobiaceae</taxon>
        <taxon>Rhizobium/Agrobacterium group</taxon>
        <taxon>Pararhizobium</taxon>
    </lineage>
</organism>
<dbReference type="EMBL" id="LSRP01000098">
    <property type="protein sequence ID" value="OJF94429.1"/>
    <property type="molecule type" value="Genomic_DNA"/>
</dbReference>
<evidence type="ECO:0000313" key="2">
    <source>
        <dbReference type="Proteomes" id="UP000182661"/>
    </source>
</evidence>
<protein>
    <recommendedName>
        <fullName evidence="3">Type III restriction endonuclease subunit R</fullName>
    </recommendedName>
</protein>
<evidence type="ECO:0008006" key="3">
    <source>
        <dbReference type="Google" id="ProtNLM"/>
    </source>
</evidence>
<dbReference type="RefSeq" id="WP_071834111.1">
    <property type="nucleotide sequence ID" value="NZ_LSRP01000098.1"/>
</dbReference>
<dbReference type="OrthoDB" id="9803459at2"/>
<keyword evidence="2" id="KW-1185">Reference proteome</keyword>
<proteinExistence type="predicted"/>